<dbReference type="GO" id="GO:0002058">
    <property type="term" value="F:uracil binding"/>
    <property type="evidence" value="ECO:0007669"/>
    <property type="project" value="TreeGrafter"/>
</dbReference>
<feature type="non-terminal residue" evidence="3">
    <location>
        <position position="1"/>
    </location>
</feature>
<name>T1BC78_9ZZZZ</name>
<proteinExistence type="predicted"/>
<dbReference type="GO" id="GO:0006210">
    <property type="term" value="P:thymine catabolic process"/>
    <property type="evidence" value="ECO:0007669"/>
    <property type="project" value="TreeGrafter"/>
</dbReference>
<dbReference type="InterPro" id="IPR023753">
    <property type="entry name" value="FAD/NAD-binding_dom"/>
</dbReference>
<accession>T1BC78</accession>
<dbReference type="GO" id="GO:0050661">
    <property type="term" value="F:NADP binding"/>
    <property type="evidence" value="ECO:0007669"/>
    <property type="project" value="TreeGrafter"/>
</dbReference>
<reference evidence="3" key="2">
    <citation type="journal article" date="2014" name="ISME J.">
        <title>Microbial stratification in low pH oxic and suboxic macroscopic growths along an acid mine drainage.</title>
        <authorList>
            <person name="Mendez-Garcia C."/>
            <person name="Mesa V."/>
            <person name="Sprenger R.R."/>
            <person name="Richter M."/>
            <person name="Diez M.S."/>
            <person name="Solano J."/>
            <person name="Bargiela R."/>
            <person name="Golyshina O.V."/>
            <person name="Manteca A."/>
            <person name="Ramos J.L."/>
            <person name="Gallego J.R."/>
            <person name="Llorente I."/>
            <person name="Martins Dos Santos V.A."/>
            <person name="Jensen O.N."/>
            <person name="Pelaez A.I."/>
            <person name="Sanchez J."/>
            <person name="Ferrer M."/>
        </authorList>
    </citation>
    <scope>NUCLEOTIDE SEQUENCE</scope>
</reference>
<dbReference type="EMBL" id="AUZY01007025">
    <property type="protein sequence ID" value="EQD51850.1"/>
    <property type="molecule type" value="Genomic_DNA"/>
</dbReference>
<organism evidence="3">
    <name type="scientific">mine drainage metagenome</name>
    <dbReference type="NCBI Taxonomy" id="410659"/>
    <lineage>
        <taxon>unclassified sequences</taxon>
        <taxon>metagenomes</taxon>
        <taxon>ecological metagenomes</taxon>
    </lineage>
</organism>
<dbReference type="SUPFAM" id="SSF51971">
    <property type="entry name" value="Nucleotide-binding domain"/>
    <property type="match status" value="1"/>
</dbReference>
<evidence type="ECO:0000313" key="3">
    <source>
        <dbReference type="EMBL" id="EQD51850.1"/>
    </source>
</evidence>
<evidence type="ECO:0000259" key="2">
    <source>
        <dbReference type="Pfam" id="PF07992"/>
    </source>
</evidence>
<dbReference type="InterPro" id="IPR036188">
    <property type="entry name" value="FAD/NAD-bd_sf"/>
</dbReference>
<dbReference type="PANTHER" id="PTHR43073:SF2">
    <property type="entry name" value="DIHYDROPYRIMIDINE DEHYDROGENASE [NADP(+)]"/>
    <property type="match status" value="1"/>
</dbReference>
<protein>
    <submittedName>
        <fullName evidence="3">Glutamate synthase (NADPH) small subunit</fullName>
    </submittedName>
</protein>
<dbReference type="GO" id="GO:0017113">
    <property type="term" value="F:dihydropyrimidine dehydrogenase (NADP+) activity"/>
    <property type="evidence" value="ECO:0007669"/>
    <property type="project" value="TreeGrafter"/>
</dbReference>
<dbReference type="GO" id="GO:0006212">
    <property type="term" value="P:uracil catabolic process"/>
    <property type="evidence" value="ECO:0007669"/>
    <property type="project" value="TreeGrafter"/>
</dbReference>
<comment type="caution">
    <text evidence="3">The sequence shown here is derived from an EMBL/GenBank/DDBJ whole genome shotgun (WGS) entry which is preliminary data.</text>
</comment>
<dbReference type="PRINTS" id="PR00419">
    <property type="entry name" value="ADXRDTASE"/>
</dbReference>
<keyword evidence="1" id="KW-0560">Oxidoreductase</keyword>
<evidence type="ECO:0000256" key="1">
    <source>
        <dbReference type="ARBA" id="ARBA00023002"/>
    </source>
</evidence>
<gene>
    <name evidence="3" type="ORF">B1B_10841</name>
</gene>
<sequence length="197" mass="21383">HSVERFLGDMALKEGWPYPLETTEKKETPVAVVGGGPAGLSCAYHLLRMGYPVTLFEAQPEAGGICRQAIPDYRLPTETVAGEVSRILDLGIDFRPRTKLGRDLSLRDLEEGFSAVFLAPGRQAGREWSVARASPDILLNGLDLLKELKNIGSLPSWPRVVIVGGGNTGVDLARTLKRAGSREVHIVTDEDLPSQGR</sequence>
<dbReference type="PANTHER" id="PTHR43073">
    <property type="entry name" value="DIHYDROPYRIMIDINE DEHYDROGENASE [NADP(+)]"/>
    <property type="match status" value="1"/>
</dbReference>
<dbReference type="AlphaFoldDB" id="T1BC78"/>
<dbReference type="Gene3D" id="3.50.50.60">
    <property type="entry name" value="FAD/NAD(P)-binding domain"/>
    <property type="match status" value="2"/>
</dbReference>
<dbReference type="Pfam" id="PF07992">
    <property type="entry name" value="Pyr_redox_2"/>
    <property type="match status" value="1"/>
</dbReference>
<feature type="non-terminal residue" evidence="3">
    <location>
        <position position="197"/>
    </location>
</feature>
<reference evidence="3" key="1">
    <citation type="submission" date="2013-08" db="EMBL/GenBank/DDBJ databases">
        <authorList>
            <person name="Mendez C."/>
            <person name="Richter M."/>
            <person name="Ferrer M."/>
            <person name="Sanchez J."/>
        </authorList>
    </citation>
    <scope>NUCLEOTIDE SEQUENCE</scope>
</reference>
<feature type="domain" description="FAD/NAD(P)-binding" evidence="2">
    <location>
        <begin position="29"/>
        <end position="191"/>
    </location>
</feature>